<reference evidence="5 6" key="1">
    <citation type="journal article" date="2014" name="BMC Genomics">
        <title>Comparative genome sequencing reveals chemotype-specific gene clusters in the toxigenic black mold Stachybotrys.</title>
        <authorList>
            <person name="Semeiks J."/>
            <person name="Borek D."/>
            <person name="Otwinowski Z."/>
            <person name="Grishin N.V."/>
        </authorList>
    </citation>
    <scope>NUCLEOTIDE SEQUENCE [LARGE SCALE GENOMIC DNA]</scope>
    <source>
        <strain evidence="6">CBS 109288 / IBT 7711</strain>
    </source>
</reference>
<name>A0A084AXE6_STACB</name>
<evidence type="ECO:0000256" key="1">
    <source>
        <dbReference type="ARBA" id="ARBA00022468"/>
    </source>
</evidence>
<feature type="region of interest" description="Disordered" evidence="4">
    <location>
        <begin position="246"/>
        <end position="277"/>
    </location>
</feature>
<dbReference type="OrthoDB" id="8436363at2759"/>
<dbReference type="SUPFAM" id="SSF52047">
    <property type="entry name" value="RNI-like"/>
    <property type="match status" value="1"/>
</dbReference>
<dbReference type="GO" id="GO:0005096">
    <property type="term" value="F:GTPase activator activity"/>
    <property type="evidence" value="ECO:0007669"/>
    <property type="project" value="UniProtKB-KW"/>
</dbReference>
<feature type="region of interest" description="Disordered" evidence="4">
    <location>
        <begin position="973"/>
        <end position="1042"/>
    </location>
</feature>
<dbReference type="GO" id="GO:0006913">
    <property type="term" value="P:nucleocytoplasmic transport"/>
    <property type="evidence" value="ECO:0007669"/>
    <property type="project" value="TreeGrafter"/>
</dbReference>
<keyword evidence="2" id="KW-0433">Leucine-rich repeat</keyword>
<keyword evidence="3" id="KW-0677">Repeat</keyword>
<feature type="compositionally biased region" description="Low complexity" evidence="4">
    <location>
        <begin position="103"/>
        <end position="129"/>
    </location>
</feature>
<protein>
    <submittedName>
        <fullName evidence="5">Uncharacterized protein</fullName>
    </submittedName>
</protein>
<feature type="compositionally biased region" description="Basic and acidic residues" evidence="4">
    <location>
        <begin position="1028"/>
        <end position="1042"/>
    </location>
</feature>
<accession>A0A084AXE6</accession>
<dbReference type="AlphaFoldDB" id="A0A084AXE6"/>
<evidence type="ECO:0000313" key="5">
    <source>
        <dbReference type="EMBL" id="KEY69975.1"/>
    </source>
</evidence>
<dbReference type="InterPro" id="IPR032675">
    <property type="entry name" value="LRR_dom_sf"/>
</dbReference>
<feature type="compositionally biased region" description="Basic and acidic residues" evidence="4">
    <location>
        <begin position="257"/>
        <end position="266"/>
    </location>
</feature>
<feature type="region of interest" description="Disordered" evidence="4">
    <location>
        <begin position="1"/>
        <end position="175"/>
    </location>
</feature>
<proteinExistence type="predicted"/>
<dbReference type="InterPro" id="IPR027038">
    <property type="entry name" value="RanGap"/>
</dbReference>
<keyword evidence="1" id="KW-0343">GTPase activation</keyword>
<dbReference type="GO" id="GO:0005829">
    <property type="term" value="C:cytosol"/>
    <property type="evidence" value="ECO:0007669"/>
    <property type="project" value="TreeGrafter"/>
</dbReference>
<organism evidence="5 6">
    <name type="scientific">Stachybotrys chartarum (strain CBS 109288 / IBT 7711)</name>
    <name type="common">Toxic black mold</name>
    <name type="synonym">Stilbospora chartarum</name>
    <dbReference type="NCBI Taxonomy" id="1280523"/>
    <lineage>
        <taxon>Eukaryota</taxon>
        <taxon>Fungi</taxon>
        <taxon>Dikarya</taxon>
        <taxon>Ascomycota</taxon>
        <taxon>Pezizomycotina</taxon>
        <taxon>Sordariomycetes</taxon>
        <taxon>Hypocreomycetidae</taxon>
        <taxon>Hypocreales</taxon>
        <taxon>Stachybotryaceae</taxon>
        <taxon>Stachybotrys</taxon>
    </lineage>
</organism>
<dbReference type="Proteomes" id="UP000028045">
    <property type="component" value="Unassembled WGS sequence"/>
</dbReference>
<dbReference type="GO" id="GO:0005634">
    <property type="term" value="C:nucleus"/>
    <property type="evidence" value="ECO:0007669"/>
    <property type="project" value="TreeGrafter"/>
</dbReference>
<dbReference type="EMBL" id="KL648500">
    <property type="protein sequence ID" value="KEY69975.1"/>
    <property type="molecule type" value="Genomic_DNA"/>
</dbReference>
<dbReference type="PANTHER" id="PTHR24113:SF12">
    <property type="entry name" value="RAN GTPASE-ACTIVATING PROTEIN 1"/>
    <property type="match status" value="1"/>
</dbReference>
<feature type="region of interest" description="Disordered" evidence="4">
    <location>
        <begin position="312"/>
        <end position="351"/>
    </location>
</feature>
<keyword evidence="6" id="KW-1185">Reference proteome</keyword>
<evidence type="ECO:0000256" key="2">
    <source>
        <dbReference type="ARBA" id="ARBA00022614"/>
    </source>
</evidence>
<evidence type="ECO:0000256" key="4">
    <source>
        <dbReference type="SAM" id="MobiDB-lite"/>
    </source>
</evidence>
<dbReference type="GO" id="GO:0048471">
    <property type="term" value="C:perinuclear region of cytoplasm"/>
    <property type="evidence" value="ECO:0007669"/>
    <property type="project" value="TreeGrafter"/>
</dbReference>
<evidence type="ECO:0000256" key="3">
    <source>
        <dbReference type="ARBA" id="ARBA00022737"/>
    </source>
</evidence>
<dbReference type="GO" id="GO:0031267">
    <property type="term" value="F:small GTPase binding"/>
    <property type="evidence" value="ECO:0007669"/>
    <property type="project" value="TreeGrafter"/>
</dbReference>
<feature type="compositionally biased region" description="Low complexity" evidence="4">
    <location>
        <begin position="70"/>
        <end position="82"/>
    </location>
</feature>
<feature type="compositionally biased region" description="Basic and acidic residues" evidence="4">
    <location>
        <begin position="320"/>
        <end position="340"/>
    </location>
</feature>
<dbReference type="HOGENOM" id="CLU_004016_0_0_1"/>
<evidence type="ECO:0000313" key="6">
    <source>
        <dbReference type="Proteomes" id="UP000028045"/>
    </source>
</evidence>
<dbReference type="Gene3D" id="3.80.10.10">
    <property type="entry name" value="Ribonuclease Inhibitor"/>
    <property type="match status" value="2"/>
</dbReference>
<feature type="compositionally biased region" description="Polar residues" evidence="4">
    <location>
        <begin position="83"/>
        <end position="96"/>
    </location>
</feature>
<sequence length="1162" mass="127125">MEQVHGVDVSWMAQGAPKDRIYRSSSPARARPRYVPDSSPSPPRAASPASSATFPIYGLQGGQPEPPRSSSPSSVRGRISRSASFDRQNSFGSTPPQRRGGWFSNISSKFSSTSPPNNATANQQNGQGQSPPPEAEPEPVVPKHSPNKNAVLQHATKHDGSSPYTPAPPKNGQAGFFGVFRRLSSNTSTGFTGKTGNGLVERRVLNVDRHRERCPIMELKDAKLKKVAFNVDVEVAPMPKYAECETDTKAPAKSKKKLTEKGEGEALKNPGLAEQQATADNVGNTVDSASEAPCNGSNEDPVIVVDDACNKEADDAPPAKTKEPTRKKEKKKRSEEERKARKEKKRKLAEANGSIPMEILFDNSDASSTASGASTAATFRTTDPARIYRRCCQLRETPILKKITEQLTNSANCSSATGLVNKIDLTNYQMQLPDLITLGDYLAVVPVREVSLENSGLTDEGLRVVLAGLLAAKRPDLKRRKPRHNLEEQGGVIERLVLKNNQLGPDGWKHLSLFLYLCRPLKYLDVSNIPFPHQPSNQFNGHLPQGHSLPRGIADVLATALAERPGGSTLELLNMGETEPSMDQLGRIIDGVIACGITRLGLARNHLDYQGVSHLARYLTSGNCEALDLGGNSLQDYIEAIACCIKDTDNLWALSLANCDLTPSSLSIILPKLARLSDFRFIDLSHNRDLFQTSPSAVGLLRRFLPQMNHLKRIHLQDVNMTAEQAIALTEVLPEIKNLNHINLLDNEDVSKLADAPNAEAQEEACALYASLMAAARVSESLVCVDIEVPSDKAGEVVKALAKQVVAYCLRNMERIPDANIGAVAAYGAAESQAANGKPAQYPDVLAHLVGHDVLEQDSSEDESAPDEDYVIGGTGVVKALTCCLKNKAEEYRRLSADFGRDSAGADKTGGKAKDMSKHLLAGARKIRQRLQPALNKARANPDEDEQNLRKLQFLDNTLQGIIKRFEDEYPDTRQSHDSLFPTSNVPQCPPSPPVTNKDQDSFLSDADGSDGSNESKDSKLKPPKSLSRKDSNLSKHLDEEEGRILRAGHRLRAGVLKQEQEQEQLDLLATIDDIGNNPRHDRVLWDLAEDLGGEFLELCKRKGTLAAFREDRALFIRQMRESDPENWPRFVESQLKARENIRPFSENGETPSVVVEDAIAD</sequence>
<dbReference type="PANTHER" id="PTHR24113">
    <property type="entry name" value="RAN GTPASE-ACTIVATING PROTEIN 1"/>
    <property type="match status" value="1"/>
</dbReference>
<gene>
    <name evidence="5" type="ORF">S7711_03993</name>
</gene>